<feature type="region of interest" description="Disordered" evidence="8">
    <location>
        <begin position="5863"/>
        <end position="5891"/>
    </location>
</feature>
<evidence type="ECO:0000256" key="1">
    <source>
        <dbReference type="ARBA" id="ARBA00004236"/>
    </source>
</evidence>
<keyword evidence="7" id="KW-1015">Disulfide bond</keyword>
<keyword evidence="12" id="KW-1185">Reference proteome</keyword>
<keyword evidence="2" id="KW-1003">Cell membrane</keyword>
<feature type="domain" description="GAIN-B" evidence="10">
    <location>
        <begin position="4559"/>
        <end position="4741"/>
    </location>
</feature>
<feature type="compositionally biased region" description="Polar residues" evidence="8">
    <location>
        <begin position="6156"/>
        <end position="6173"/>
    </location>
</feature>
<evidence type="ECO:0000256" key="7">
    <source>
        <dbReference type="ARBA" id="ARBA00023157"/>
    </source>
</evidence>
<evidence type="ECO:0000313" key="11">
    <source>
        <dbReference type="EMBL" id="KAE9342893.1"/>
    </source>
</evidence>
<dbReference type="InterPro" id="IPR002859">
    <property type="entry name" value="PKD/REJ-like"/>
</dbReference>
<evidence type="ECO:0000256" key="6">
    <source>
        <dbReference type="ARBA" id="ARBA00023136"/>
    </source>
</evidence>
<dbReference type="PANTHER" id="PTHR46730">
    <property type="entry name" value="POLYCYSTIN-1"/>
    <property type="match status" value="1"/>
</dbReference>
<feature type="compositionally biased region" description="Low complexity" evidence="8">
    <location>
        <begin position="6097"/>
        <end position="6120"/>
    </location>
</feature>
<evidence type="ECO:0000313" key="12">
    <source>
        <dbReference type="Proteomes" id="UP000434957"/>
    </source>
</evidence>
<dbReference type="Pfam" id="PF01825">
    <property type="entry name" value="GPS"/>
    <property type="match status" value="1"/>
</dbReference>
<dbReference type="InterPro" id="IPR046338">
    <property type="entry name" value="GAIN_dom_sf"/>
</dbReference>
<name>A0A6A4FUY7_9STRA</name>
<feature type="compositionally biased region" description="Acidic residues" evidence="8">
    <location>
        <begin position="5180"/>
        <end position="5196"/>
    </location>
</feature>
<proteinExistence type="predicted"/>
<dbReference type="InterPro" id="IPR000742">
    <property type="entry name" value="EGF"/>
</dbReference>
<dbReference type="Proteomes" id="UP000434957">
    <property type="component" value="Unassembled WGS sequence"/>
</dbReference>
<feature type="region of interest" description="Disordered" evidence="8">
    <location>
        <begin position="4619"/>
        <end position="4645"/>
    </location>
</feature>
<dbReference type="GO" id="GO:0006816">
    <property type="term" value="P:calcium ion transport"/>
    <property type="evidence" value="ECO:0007669"/>
    <property type="project" value="TreeGrafter"/>
</dbReference>
<evidence type="ECO:0000256" key="4">
    <source>
        <dbReference type="ARBA" id="ARBA00022737"/>
    </source>
</evidence>
<keyword evidence="6 9" id="KW-0472">Membrane</keyword>
<keyword evidence="3 9" id="KW-0812">Transmembrane</keyword>
<comment type="caution">
    <text evidence="11">The sequence shown here is derived from an EMBL/GenBank/DDBJ whole genome shotgun (WGS) entry which is preliminary data.</text>
</comment>
<feature type="region of interest" description="Disordered" evidence="8">
    <location>
        <begin position="4348"/>
        <end position="4455"/>
    </location>
</feature>
<feature type="compositionally biased region" description="Low complexity" evidence="8">
    <location>
        <begin position="6215"/>
        <end position="6227"/>
    </location>
</feature>
<evidence type="ECO:0000259" key="10">
    <source>
        <dbReference type="PROSITE" id="PS50221"/>
    </source>
</evidence>
<accession>A0A6A4FUY7</accession>
<feature type="transmembrane region" description="Helical" evidence="9">
    <location>
        <begin position="5475"/>
        <end position="5492"/>
    </location>
</feature>
<feature type="compositionally biased region" description="Low complexity" evidence="8">
    <location>
        <begin position="4410"/>
        <end position="4455"/>
    </location>
</feature>
<dbReference type="InterPro" id="IPR013083">
    <property type="entry name" value="Znf_RING/FYVE/PHD"/>
</dbReference>
<gene>
    <name evidence="11" type="ORF">PR003_g9241</name>
</gene>
<feature type="transmembrane region" description="Helical" evidence="9">
    <location>
        <begin position="5499"/>
        <end position="5521"/>
    </location>
</feature>
<reference evidence="11 12" key="1">
    <citation type="submission" date="2018-08" db="EMBL/GenBank/DDBJ databases">
        <title>Genomic investigation of the strawberry pathogen Phytophthora fragariae indicates pathogenicity is determined by transcriptional variation in three key races.</title>
        <authorList>
            <person name="Adams T.M."/>
            <person name="Armitage A.D."/>
            <person name="Sobczyk M.K."/>
            <person name="Bates H.J."/>
            <person name="Dunwell J.M."/>
            <person name="Nellist C.F."/>
            <person name="Harrison R.J."/>
        </authorList>
    </citation>
    <scope>NUCLEOTIDE SEQUENCE [LARGE SCALE GENOMIC DNA]</scope>
    <source>
        <strain evidence="11 12">SCRP333</strain>
    </source>
</reference>
<feature type="transmembrane region" description="Helical" evidence="9">
    <location>
        <begin position="5443"/>
        <end position="5469"/>
    </location>
</feature>
<dbReference type="Gene3D" id="3.30.40.10">
    <property type="entry name" value="Zinc/RING finger domain, C3HC4 (zinc finger)"/>
    <property type="match status" value="3"/>
</dbReference>
<comment type="subcellular location">
    <subcellularLocation>
        <location evidence="1">Cell membrane</location>
    </subcellularLocation>
</comment>
<dbReference type="InterPro" id="IPR057244">
    <property type="entry name" value="GAIN_B"/>
</dbReference>
<evidence type="ECO:0000256" key="3">
    <source>
        <dbReference type="ARBA" id="ARBA00022692"/>
    </source>
</evidence>
<dbReference type="InterPro" id="IPR000203">
    <property type="entry name" value="GPS"/>
</dbReference>
<dbReference type="Gene3D" id="2.60.220.50">
    <property type="match status" value="1"/>
</dbReference>
<evidence type="ECO:0000256" key="5">
    <source>
        <dbReference type="ARBA" id="ARBA00022989"/>
    </source>
</evidence>
<feature type="compositionally biased region" description="Acidic residues" evidence="8">
    <location>
        <begin position="5609"/>
        <end position="5621"/>
    </location>
</feature>
<keyword evidence="5 9" id="KW-1133">Transmembrane helix</keyword>
<dbReference type="PROSITE" id="PS50221">
    <property type="entry name" value="GAIN_B"/>
    <property type="match status" value="1"/>
</dbReference>
<feature type="region of interest" description="Disordered" evidence="8">
    <location>
        <begin position="6146"/>
        <end position="6178"/>
    </location>
</feature>
<evidence type="ECO:0000256" key="2">
    <source>
        <dbReference type="ARBA" id="ARBA00022475"/>
    </source>
</evidence>
<dbReference type="Pfam" id="PF02010">
    <property type="entry name" value="REJ"/>
    <property type="match status" value="1"/>
</dbReference>
<dbReference type="GO" id="GO:0005261">
    <property type="term" value="F:monoatomic cation channel activity"/>
    <property type="evidence" value="ECO:0007669"/>
    <property type="project" value="TreeGrafter"/>
</dbReference>
<feature type="region of interest" description="Disordered" evidence="8">
    <location>
        <begin position="5606"/>
        <end position="5627"/>
    </location>
</feature>
<dbReference type="SUPFAM" id="SSF49599">
    <property type="entry name" value="TRAF domain-like"/>
    <property type="match status" value="2"/>
</dbReference>
<dbReference type="PROSITE" id="PS01186">
    <property type="entry name" value="EGF_2"/>
    <property type="match status" value="1"/>
</dbReference>
<feature type="transmembrane region" description="Helical" evidence="9">
    <location>
        <begin position="4763"/>
        <end position="4783"/>
    </location>
</feature>
<dbReference type="SMART" id="SM00303">
    <property type="entry name" value="GPS"/>
    <property type="match status" value="1"/>
</dbReference>
<evidence type="ECO:0000256" key="8">
    <source>
        <dbReference type="SAM" id="MobiDB-lite"/>
    </source>
</evidence>
<feature type="region of interest" description="Disordered" evidence="8">
    <location>
        <begin position="6056"/>
        <end position="6128"/>
    </location>
</feature>
<feature type="non-terminal residue" evidence="11">
    <location>
        <position position="1"/>
    </location>
</feature>
<dbReference type="PANTHER" id="PTHR46730:SF1">
    <property type="entry name" value="PLAT DOMAIN-CONTAINING PROTEIN"/>
    <property type="match status" value="1"/>
</dbReference>
<feature type="compositionally biased region" description="Low complexity" evidence="8">
    <location>
        <begin position="4354"/>
        <end position="4400"/>
    </location>
</feature>
<evidence type="ECO:0000256" key="9">
    <source>
        <dbReference type="SAM" id="Phobius"/>
    </source>
</evidence>
<feature type="transmembrane region" description="Helical" evidence="9">
    <location>
        <begin position="4896"/>
        <end position="4918"/>
    </location>
</feature>
<feature type="region of interest" description="Disordered" evidence="8">
    <location>
        <begin position="5180"/>
        <end position="5212"/>
    </location>
</feature>
<feature type="region of interest" description="Disordered" evidence="8">
    <location>
        <begin position="6192"/>
        <end position="6273"/>
    </location>
</feature>
<dbReference type="GO" id="GO:0005886">
    <property type="term" value="C:plasma membrane"/>
    <property type="evidence" value="ECO:0007669"/>
    <property type="project" value="UniProtKB-SubCell"/>
</dbReference>
<protein>
    <recommendedName>
        <fullName evidence="10">GAIN-B domain-containing protein</fullName>
    </recommendedName>
</protein>
<keyword evidence="4" id="KW-0677">Repeat</keyword>
<sequence>VSTNVTLVDSVSSRAVVVEVWHVVRSIPDPRSLVSSAAMLQPVVVESREDEPALLSLGKLNVLGESLDSAAVWAEYWSVDVILRGVALSKSIKHVILWGVPFEVCVFGGGHIVEMKSRPMTPGELVVTKRENDSLNWLEVHPKHSFRGIFNGSVVIAFRSKVSSLEVVEVACPLRVAWTSEVIDVPTNDTVNVTQFLGPFKMESVVFENETLVVIPRSYVMASFERGKESLAGADFMNLSLELPEWSNWVLMHRARRHRRVWTVGSIVQVPNLAWGTFSELVAAPRGNELQPVTLSVNVSLMNINSGDLVVVRFEHIIRVVFDPRVLLAGELNDAMVFEAEYQAPIRLPADPVGIVARIAERSNDSATWIIDNELRGVHFNGIRNFTVDGRNLTTRLQRYRTAVTLPIARKDIIEGNSVLVTPADAFSGVTGLSFAYIFTETSSMMKVEVEIKVLLYWLPAPKEVDPVSMDIVGDESHNTTISGEALDELISTVFVDSAYRRDFLLYISSTPLTFAIQVDKSNGYQLVPENRYYSGHASIRLKAVLQDKNVPFGETSTSYRQFGALPNVTLIVTLEVFIAPVATIPLLNATIARAAPPYGTAIVVSISAITLQDLDGSEELSVELSAQIGSDVLAVFFNNQLLQPNTSGSDATSESVAYALPVPASTMTGIVGTEVMLVALDASLSGKFGISLTATSRELYYTNMSAANATVATAVYTAEVGWAPEPAVYYVAPLDVWFEGQEDTAVVIPLRSIRESLLADAPLAGDDELQYGPWRLAWDAGRVDAVFVNDASVETPHSFGDGSGLLSLGLAEDQSFEFGVSENVSVVPGQGYYGEVAVALSVEAYSSTRSQVYILAANLRIAVVPVASTRFFSAAPNGSAVIHLGFNRELDVIVSEGVTLSTAPRSSAEIAFFVVDADNNANAAVSAQSPSFWLCSGDLVVGGTPWSPNGMFALVEEARSRSLNGTFAVLPPPDYVGSLPVTMQSVAVMSNLIPTELVSSNAVIDASGAAHGWLTVLSTSIVESLLPTEWNHAQAPTFGVVNASSRVYEDELGVVWISELEVADLDSTAPDMILSLEVLLPEMSNLSVSLNGSSVLASGKETLDGTVYVVVQLPADSKAVRIAAGPTHSTHAEGFLRASVYAFSSSNATTIAVSLDFLTVAEQPTLSVAVANTSISEGGMFYGDITVLPTKAELYYRVQAFFSPAFIAEVAGTSLSQSWSTGSTGISSHLLSSFSTHLGSGVGTPTSTLLSLVPIAKISGNLSVDVLVVTSTVDMGSDFFASECYLRASSSKNAYNCLPSAQWKSMTVTSQSIALVIYPVAEAPRFVVSPAVLSIAENSAAFVTVSNWTLGDTDGSESMYLRLRCAGTYWQEVSVDSISSNRSGDATLTAASFELLPLGVYRSDTHADLSVQLSPPSYFSGSIECTLVAHAIDRSGTFVSEDTYEVPLSATVIPEATVPLVSLATTAFTAVEDGVVVCNSVAASLVDADGSEALFLVVDFGEYDPYVTSVTWRSGVSVASFSSKADGAVPSMVFGEASQRVVAAGAGQMEMRGGVEIGLVAGYSGELHLSIWSASIETAYLASDEVSDAAVASALAVSVDVAIAPVADTPLLGATIAQPVAPAGSALVVSISAITLQDLDGSEELSVELSAQIGSDVLAVFFNNQLLQPGASGSDATSESVAYALPVPASTMTGIVGAEVMLVALDASLSGKFGISLTATSRELYYTNMSAANATVATAVYTAEVGWAPEPAVYYVAPLDVWFEGQEDTAVVIPLRSIRESLLADVPLAGDDELQYGPWRLAWDAGRVDAVFVNDASVETPHSFGDGSGLLSLGLAEDQSFEFGVSENVSVVPGQGYYGEVAVALSVEAYSSTRSQVYILAANLRIAVVPVASTRFFSAAPNGSAVIHLGFNRELDVIVSEGVTLSTAPRSSAEIAFFVVDADNNANAAVSAQSPSFWLCSGDLVVGGTPWSPNGMFALVEEARSRSLNGTFAVLPPPDYVGSLPVTMQSVAVMSNLIPTELVSSNAVIDASGAAHGWLTVLSTSIVESLLPTEWNHAQAPTFGVVNASSRVYEDELGVVWISELEVADLDSTAPDMILSLEVLLPEMSNLSVSLNGSSVLASGKETLDGTVYVVVQLPADSKAVRIAAGPTHSTHAEGFLRASVYAFSSSNATTIAVSLDFLTVAEQPTLSVAVANTSISEGGMFYGDITVLPTKAELYYRVQAFFSPAFIAEVAGTSLSQSWSTGSTGISSHLLSSFSTHLGSGVGTPTSTLLSLVPIAKISGNLSVDVLVVTSTVDMGSDFFASECYLRASSSKNAYNCLPSAQWKSMTVTSQSIALVIYPVAEAPRFVVSPAVLSIAENSAAFVTVSNWTLGDTDGSESMYLRLRCAGTYWQEVSVDSISSNRSGDATLTAASFELLPLGVYRSDTHADLSVQLSPPSYFSGFIECTLVAHAIDRSGTFVSEDTYEVPLSATVIPEATVPLVSLATTALTAVEDGVVVCDSVAASLVDADGSEALFLVVDFGEYDPYVTSVTWRSGVSVASFSSKADGAVPSMVFGEASQRVVAAGAGQMEMRGGVEIGLVAGYSGELHLSIWSASIEKLYLASGTVPNGGVARAGPLQITVHVTPICHVADVVLKPVTATTKPLVAVPIQVIGFTIDTDGSEILTTQVSVNTSAVLSLYGTNASENWLAGGDTTVLPRVDSQPVFRVDQIFTVVPRADFVGFFVVNVTVKTTELETGETKIKSVVATLLVTPVDPLVRVSPVSHGYWNEFVQLPFQRLDVQQEVVSREHLLLYVENRTQVADIYAGCKRLAPLALGAVDLYVVPYALRDVVSVRPREYWYGNMKLFALVTTVAFDIASTPNRTAYQGTSDGIVILDIPVMIHPRPVAPSSSLSTSTRGGFVVVGKPISLTFDGVFPYESWGRSITGGMTSQLAMAPQSVVDSLSSNLSMAVTKAALRGIGAYGLYSTGNISGNTHLRFLISEKNSYSGPMLATVTTKTTDVLRQTMLTNVSNVTWRLVGEAYRGVLGFGKSIRVFQVGDNQNITFRLSDFGLMSELTDLVSVQAFIAENAVDGLLVGSTLLTGEADVVWGSTMKFGDLRFDLHGSKSPACLPAVEPSCLLSRIITVMPRKYAAQTFNVTMKIVSRVSINDTAFGSLSTATTFGRCRVVVMPVPNTPVLVLNSTSLTMLEDIAAAFTIVEASTPDRDGSEVIEVDMSFDPLYLDGIQVDGISVTTPAVAAISVSGTSQRTSQAATVTFAAVQLSSTSFNLTEGVTGSLSLTLLSAPLSAVTVTFTSSLTTRAITVPTSATFTSTDWNVAKTVQISTVNNFLDDANAVATISGVTSSSDAVYLGYPISTVMVQVFNDDYSGFAVYQGSTKTTAPALVVAEGRVFSDTYNIVLLAQPTADVSVTLTTSLSILVVAPTSVTFTASDWNVPKAIAVAADDNFVVDGDRTATISSVVTSSDPLYSTKTIANLNVKIVETKDTTPPPKILDAKFLDTAVGLTITFDRAVDRTTLVADNFACSVLFDLPTATDSTNYCGVAPPCTWQTGSLSIRFVFGQGAKIVPGSTLALRANLLKSTATAELAAPAVNLIVSAPDKAPRPQVLVSGATSLGMCDDLFLDGSSSSGSGGRSMMYTWMLVNTSSVTTSSVDSVKALLASAATTNNATIKIAAAVLEADGIYSFVLLASNFFGKMGNSNEIVIKKSGMALPSVSIKGGGLQGAYRAAELVITASASYPSCSGTISTDSTGSTALSTGVDMTFTWLQVAGDLTSAQFKSTSPNARILKLPAATLTVGVNYVFRLFVAMASNAKVNNTADVQIAVARTDLTPLISAGNRSVGVEQDLVLDASPSADPDDPQNTVLMQYAWACTTFNVATQAYDTACLTAVGDTLVLDTQAKITVAANTVNPNTVYKFAATVAKDSRSSTASVFITITPGSPPQVSIDPLTTAKVNINDRVVLKGKATSKLPITKTEWSIAGASTAAMSAIFAIPPVNRTTMLLNGEKLTPGVSYKFQLNATDSSGQMGSATIAVVANSPPSSGSLSVTPSLGYALEDKFSLLASDWVDEDLPLKYTFKYIKGSTYSGESEVALGASTPDALFVSQLGLGGGDNSTITLVVYIQDALGAVTRVTKEIQVKQMVVAAADQAAYLANKTNAVLAEALSGDPGTVLNTINALADMVNGNEETTTGTSTGGTVSTPAPSALKSCPTSNSVECAGKGNCLREPVGCLTSNLDCSVTCVCNSGYYGDNCGLDEAAMTAKSAALGSLLGAMSKASASVDMSDVSALEQQAASVVTLTKSATILDTNSQKLVLNVMDNILAAPVLTRAATAAVGNTISNLLEVDNSGSSKSKTTPTATTAAPTATTKTPASTTATPTATTTKPTATTKTPAATSKSRRLGAAEGSVDLVSDSSSSTVSGATLGNDNSGSSTDGSAGSPSSSGASTNASDEFAAEKAHAAQVASTIGKLQAAMLASAIAGEEAVTLVTKNLRIVGKRDTASHFEGHNVQLPLTEAQIAANYTPASTTIPTGFAVYLTGRTNSTDSASGTDEDDPVIDVQSNVFAKNPYAFDNTSINSRVMTVKVSRNGKQVGVSGLETPFRLLMRNLVAITLSSNGSSSGSTDSSTTTSASGSNSSSSGGAQRYTFYCLEGTIDIKYFNCTDIEEPMTVQCNGSAYAGETTCPVRQPVCRYWDLETGKWSSEGCQAAGTTDDGLYTICECTHLTDFSTEVSQSVSLVTDHFINVVTHEVTAEDVQQNLLLILIMAGFFLFYVVAVFYVNRWDYRDRRKAMRASRKMKRGSAPPEKVKLRSLFQEPEYLQAKNWRSKTRAVIIGFGRSLKQHHKLLSIIFKYHESFSRGQRLTIVFTLVASQMFTNALLYQLKKGPKTVGSAIVSAVVTTVCMLPVGFVFMMMFKKAGRMHKYLIRYQVEDDVGNIVEVETDAYGRAKEYSPAEKMSMDLASLARDVKMSALRLVHDKLKQPGEDASRRDRLETRSGQVCRGIFLALYNRDADVKPPEHLEGDGNNDPLAGMLVQIKSHLREQQTHESVEDSHRRTRLLSAMPFSSAKRSSSTATVDAGVMVSSVATANAISMPPAAPVMLPPINPMRIDENEEEDEDAMDPAARRALALSQLSMMLKRNGGEALINSMLKFDPLLVSAASAEAIAEICERLDVLEEEEDDEEEEENEDAQENEGKQSRPQTRGDDEETQAVLALQAWLVKCNECCEAQQSNVRVVVAKAQAELERTEIQLKKLRTAIGNQFDRRITDVIALELNGPKVNELIVKTRQSVRRVSRRPTNALKAEATMREDKRRITVTVKKEAQAVLKANKEQVMEKRKAIKKAKHAATMEQRQLKREAKREQRKLVEGLRGISRLKKRLQLYLEAREERKVEALPLHERQAYLAEKEQLKKIRRISRLLYNAFLRRQPAQQSKPLFPEWVVYLSYTICAAWSAWCVYFVLMFAFTIGHVEAQLWVTSLLAGIALTYAISDPLKLFFRMGLMPIVAAGILANSGIFSALGSEPIALGAAAIAAGAGSMAGYIAKHRAEKRERRHQRKLAKANSKRLVPVATAADESGVVDTEVAEVHAEEHDVVEVVELVGRVDPDDSSDDIDSEEEEQQRRKNSFTDLTRLGVRASIVGEAASRVKDEVPKLAVKKGPPVQLLRPEPAPVVEIPPVLVVPVTPMRECICGKNMFETQWAEHQTSRCSLRIVPCRAGCGLSMQARGRDAHERSHCRLIMCVCGKMVLTPSLELHRMHECVGGVADDQGDRPISPRAIPADRDPVVTCRLSGCGASMRASRREAHERHDCAFRLVPCLRCGVEKPAAELDAHVAGECTQRRQSQLVLCACGKMVMRESMEVHQLNECSRRRRSSETTSPRPEASAAGPPALVPCRVSGCADRMTEAQRENHERNDCNFRLVRCPRCSTARAAVDMDEHLASDCAQRRQSQLSLCACGKLVMKGAAHSCAASAAPSQQAQPLLVACRLPGCSARMRAALREAHERHECAFRMTKCPQCGVERHAADMEAHQANECALQRGQQSVQRSMSAFAPPSVVVPKLNKKSIRGPPSPGKKKAPAPPTTSMAIDIADEGRPRGSLPRGSPTRGSPPRASPSRGGPTVSAVPGSVQVGDEVLKLAEMRKKVLARRGRASESAAVTPTAGSPTNRSQVPLTSEEVTDSLAISPIWRKMMSERGGPPAPTATVVPSPREDEVAAAVAATPPSEATRPTTPSSLVSAPVTRFTLEDELTAAEKETKPPPPRGSKGPPKPRPS</sequence>
<feature type="transmembrane region" description="Helical" evidence="9">
    <location>
        <begin position="5527"/>
        <end position="5546"/>
    </location>
</feature>
<dbReference type="EMBL" id="QXFT01000476">
    <property type="protein sequence ID" value="KAE9342893.1"/>
    <property type="molecule type" value="Genomic_DNA"/>
</dbReference>
<dbReference type="PROSITE" id="PS00022">
    <property type="entry name" value="EGF_1"/>
    <property type="match status" value="1"/>
</dbReference>
<organism evidence="11 12">
    <name type="scientific">Phytophthora rubi</name>
    <dbReference type="NCBI Taxonomy" id="129364"/>
    <lineage>
        <taxon>Eukaryota</taxon>
        <taxon>Sar</taxon>
        <taxon>Stramenopiles</taxon>
        <taxon>Oomycota</taxon>
        <taxon>Peronosporomycetes</taxon>
        <taxon>Peronosporales</taxon>
        <taxon>Peronosporaceae</taxon>
        <taxon>Phytophthora</taxon>
    </lineage>
</organism>
<feature type="compositionally biased region" description="Pro residues" evidence="8">
    <location>
        <begin position="6258"/>
        <end position="6273"/>
    </location>
</feature>